<comment type="caution">
    <text evidence="6">The sequence shown here is derived from an EMBL/GenBank/DDBJ whole genome shotgun (WGS) entry which is preliminary data.</text>
</comment>
<dbReference type="InterPro" id="IPR010909">
    <property type="entry name" value="PLAC"/>
</dbReference>
<feature type="region of interest" description="Disordered" evidence="3">
    <location>
        <begin position="1"/>
        <end position="25"/>
    </location>
</feature>
<dbReference type="AlphaFoldDB" id="A0A4Z2BUY6"/>
<dbReference type="EMBL" id="SWLE01000010">
    <property type="protein sequence ID" value="TNM96041.1"/>
    <property type="molecule type" value="Genomic_DNA"/>
</dbReference>
<dbReference type="PROSITE" id="PS50900">
    <property type="entry name" value="PLAC"/>
    <property type="match status" value="1"/>
</dbReference>
<feature type="domain" description="PLAC" evidence="5">
    <location>
        <begin position="226"/>
        <end position="265"/>
    </location>
</feature>
<sequence>MEERRCPSVQQQASPAAQRVPADRPPHKAPLWLVPVCGDAGAGARPPLHLPLCHRRIRSAEPDLPPQRRFSSVQYRAIRLVSAGNAVRTTARLPCEIVPASALQSVSIQWTKDGQISSDSRYQQLPDADLRITTAPNNIQVSEGGAARLPCVVSGDNVSIGWSRNGVPVRPDGRSVLLSPDGSLLLQQVKPSDEGTYTCNAYTGIYSVSATAQVHVTRAADAGTAAPPGCSDRPELANCRLIVFARLCSNSYYSSFCCASCTRHSQRSARFAGRRG</sequence>
<dbReference type="Gene3D" id="2.60.40.10">
    <property type="entry name" value="Immunoglobulins"/>
    <property type="match status" value="1"/>
</dbReference>
<dbReference type="Pfam" id="PF07679">
    <property type="entry name" value="I-set"/>
    <property type="match status" value="1"/>
</dbReference>
<feature type="compositionally biased region" description="Low complexity" evidence="3">
    <location>
        <begin position="7"/>
        <end position="20"/>
    </location>
</feature>
<dbReference type="InterPro" id="IPR013783">
    <property type="entry name" value="Ig-like_fold"/>
</dbReference>
<dbReference type="Pfam" id="PF08686">
    <property type="entry name" value="PLAC"/>
    <property type="match status" value="1"/>
</dbReference>
<dbReference type="PROSITE" id="PS50835">
    <property type="entry name" value="IG_LIKE"/>
    <property type="match status" value="2"/>
</dbReference>
<dbReference type="InterPro" id="IPR003599">
    <property type="entry name" value="Ig_sub"/>
</dbReference>
<evidence type="ECO:0000256" key="1">
    <source>
        <dbReference type="ARBA" id="ARBA00022729"/>
    </source>
</evidence>
<evidence type="ECO:0008006" key="8">
    <source>
        <dbReference type="Google" id="ProtNLM"/>
    </source>
</evidence>
<evidence type="ECO:0000313" key="7">
    <source>
        <dbReference type="Proteomes" id="UP000516260"/>
    </source>
</evidence>
<dbReference type="GO" id="GO:0007156">
    <property type="term" value="P:homophilic cell adhesion via plasma membrane adhesion molecules"/>
    <property type="evidence" value="ECO:0007669"/>
    <property type="project" value="TreeGrafter"/>
</dbReference>
<organism evidence="6 7">
    <name type="scientific">Takifugu bimaculatus</name>
    <dbReference type="NCBI Taxonomy" id="433685"/>
    <lineage>
        <taxon>Eukaryota</taxon>
        <taxon>Metazoa</taxon>
        <taxon>Chordata</taxon>
        <taxon>Craniata</taxon>
        <taxon>Vertebrata</taxon>
        <taxon>Euteleostomi</taxon>
        <taxon>Actinopterygii</taxon>
        <taxon>Neopterygii</taxon>
        <taxon>Teleostei</taxon>
        <taxon>Neoteleostei</taxon>
        <taxon>Acanthomorphata</taxon>
        <taxon>Eupercaria</taxon>
        <taxon>Tetraodontiformes</taxon>
        <taxon>Tetradontoidea</taxon>
        <taxon>Tetraodontidae</taxon>
        <taxon>Takifugu</taxon>
    </lineage>
</organism>
<dbReference type="GO" id="GO:0098632">
    <property type="term" value="F:cell-cell adhesion mediator activity"/>
    <property type="evidence" value="ECO:0007669"/>
    <property type="project" value="TreeGrafter"/>
</dbReference>
<keyword evidence="7" id="KW-1185">Reference proteome</keyword>
<proteinExistence type="predicted"/>
<dbReference type="Proteomes" id="UP000516260">
    <property type="component" value="Chromosome 18"/>
</dbReference>
<evidence type="ECO:0000259" key="4">
    <source>
        <dbReference type="PROSITE" id="PS50835"/>
    </source>
</evidence>
<feature type="domain" description="Ig-like" evidence="4">
    <location>
        <begin position="66"/>
        <end position="115"/>
    </location>
</feature>
<gene>
    <name evidence="6" type="ORF">fugu_017124</name>
</gene>
<evidence type="ECO:0000313" key="6">
    <source>
        <dbReference type="EMBL" id="TNM96041.1"/>
    </source>
</evidence>
<evidence type="ECO:0000259" key="5">
    <source>
        <dbReference type="PROSITE" id="PS50900"/>
    </source>
</evidence>
<dbReference type="InterPro" id="IPR013098">
    <property type="entry name" value="Ig_I-set"/>
</dbReference>
<accession>A0A4Z2BUY6</accession>
<keyword evidence="2" id="KW-0393">Immunoglobulin domain</keyword>
<dbReference type="InterPro" id="IPR036179">
    <property type="entry name" value="Ig-like_dom_sf"/>
</dbReference>
<keyword evidence="1" id="KW-0732">Signal</keyword>
<name>A0A4Z2BUY6_9TELE</name>
<dbReference type="GO" id="GO:0007411">
    <property type="term" value="P:axon guidance"/>
    <property type="evidence" value="ECO:0007669"/>
    <property type="project" value="TreeGrafter"/>
</dbReference>
<dbReference type="PANTHER" id="PTHR10075">
    <property type="entry name" value="BASIGIN RELATED"/>
    <property type="match status" value="1"/>
</dbReference>
<protein>
    <recommendedName>
        <fullName evidence="8">Ig-like domain-containing protein</fullName>
    </recommendedName>
</protein>
<dbReference type="GO" id="GO:0030424">
    <property type="term" value="C:axon"/>
    <property type="evidence" value="ECO:0007669"/>
    <property type="project" value="TreeGrafter"/>
</dbReference>
<dbReference type="SUPFAM" id="SSF48726">
    <property type="entry name" value="Immunoglobulin"/>
    <property type="match status" value="1"/>
</dbReference>
<dbReference type="SMART" id="SM00409">
    <property type="entry name" value="IG"/>
    <property type="match status" value="1"/>
</dbReference>
<evidence type="ECO:0000256" key="3">
    <source>
        <dbReference type="SAM" id="MobiDB-lite"/>
    </source>
</evidence>
<dbReference type="PANTHER" id="PTHR10075:SF100">
    <property type="entry name" value="FASCICLIN-2"/>
    <property type="match status" value="1"/>
</dbReference>
<dbReference type="SMART" id="SM00408">
    <property type="entry name" value="IGc2"/>
    <property type="match status" value="1"/>
</dbReference>
<dbReference type="GO" id="GO:0070593">
    <property type="term" value="P:dendrite self-avoidance"/>
    <property type="evidence" value="ECO:0007669"/>
    <property type="project" value="TreeGrafter"/>
</dbReference>
<dbReference type="InterPro" id="IPR003598">
    <property type="entry name" value="Ig_sub2"/>
</dbReference>
<dbReference type="GO" id="GO:0005886">
    <property type="term" value="C:plasma membrane"/>
    <property type="evidence" value="ECO:0007669"/>
    <property type="project" value="TreeGrafter"/>
</dbReference>
<evidence type="ECO:0000256" key="2">
    <source>
        <dbReference type="ARBA" id="ARBA00023319"/>
    </source>
</evidence>
<reference evidence="6 7" key="1">
    <citation type="submission" date="2019-04" db="EMBL/GenBank/DDBJ databases">
        <title>The sequence and de novo assembly of Takifugu bimaculatus genome using PacBio and Hi-C technologies.</title>
        <authorList>
            <person name="Xu P."/>
            <person name="Liu B."/>
            <person name="Zhou Z."/>
        </authorList>
    </citation>
    <scope>NUCLEOTIDE SEQUENCE [LARGE SCALE GENOMIC DNA]</scope>
    <source>
        <strain evidence="6">TB-2018</strain>
        <tissue evidence="6">Muscle</tissue>
    </source>
</reference>
<feature type="domain" description="Ig-like" evidence="4">
    <location>
        <begin position="126"/>
        <end position="217"/>
    </location>
</feature>
<dbReference type="InterPro" id="IPR007110">
    <property type="entry name" value="Ig-like_dom"/>
</dbReference>